<organism evidence="1 2">
    <name type="scientific">Novipirellula rosea</name>
    <dbReference type="NCBI Taxonomy" id="1031540"/>
    <lineage>
        <taxon>Bacteria</taxon>
        <taxon>Pseudomonadati</taxon>
        <taxon>Planctomycetota</taxon>
        <taxon>Planctomycetia</taxon>
        <taxon>Pirellulales</taxon>
        <taxon>Pirellulaceae</taxon>
        <taxon>Novipirellula</taxon>
    </lineage>
</organism>
<dbReference type="EMBL" id="BAABGA010000024">
    <property type="protein sequence ID" value="GAA4451248.1"/>
    <property type="molecule type" value="Genomic_DNA"/>
</dbReference>
<accession>A0ABP8MK43</accession>
<gene>
    <name evidence="1" type="ORF">GCM10023156_18610</name>
</gene>
<keyword evidence="2" id="KW-1185">Reference proteome</keyword>
<dbReference type="RefSeq" id="WP_339942371.1">
    <property type="nucleotide sequence ID" value="NZ_BAABGA010000024.1"/>
</dbReference>
<dbReference type="Proteomes" id="UP001500840">
    <property type="component" value="Unassembled WGS sequence"/>
</dbReference>
<proteinExistence type="predicted"/>
<evidence type="ECO:0000313" key="2">
    <source>
        <dbReference type="Proteomes" id="UP001500840"/>
    </source>
</evidence>
<comment type="caution">
    <text evidence="1">The sequence shown here is derived from an EMBL/GenBank/DDBJ whole genome shotgun (WGS) entry which is preliminary data.</text>
</comment>
<name>A0ABP8MK43_9BACT</name>
<evidence type="ECO:0000313" key="1">
    <source>
        <dbReference type="EMBL" id="GAA4451248.1"/>
    </source>
</evidence>
<protein>
    <submittedName>
        <fullName evidence="1">Uncharacterized protein</fullName>
    </submittedName>
</protein>
<reference evidence="2" key="1">
    <citation type="journal article" date="2019" name="Int. J. Syst. Evol. Microbiol.">
        <title>The Global Catalogue of Microorganisms (GCM) 10K type strain sequencing project: providing services to taxonomists for standard genome sequencing and annotation.</title>
        <authorList>
            <consortium name="The Broad Institute Genomics Platform"/>
            <consortium name="The Broad Institute Genome Sequencing Center for Infectious Disease"/>
            <person name="Wu L."/>
            <person name="Ma J."/>
        </authorList>
    </citation>
    <scope>NUCLEOTIDE SEQUENCE [LARGE SCALE GENOMIC DNA]</scope>
    <source>
        <strain evidence="2">JCM 17759</strain>
    </source>
</reference>
<sequence length="144" mass="17587">MAKKRKSKQRKKRNGHYCWCCDHFLPNERFGGKGHRLHLCKSCQRLPQEERDFRSERSNLYRCVTWDGIIPKKRRKQFNRFLQHADPKIRKIAQQLQREDQLERTLLNRDEGEFDEFSGNVNLDFDIAASDWRWFDDDERAPYR</sequence>